<reference evidence="2" key="1">
    <citation type="submission" date="2018-05" db="EMBL/GenBank/DDBJ databases">
        <authorList>
            <person name="Lanie J.A."/>
            <person name="Ng W.-L."/>
            <person name="Kazmierczak K.M."/>
            <person name="Andrzejewski T.M."/>
            <person name="Davidsen T.M."/>
            <person name="Wayne K.J."/>
            <person name="Tettelin H."/>
            <person name="Glass J.I."/>
            <person name="Rusch D."/>
            <person name="Podicherti R."/>
            <person name="Tsui H.-C.T."/>
            <person name="Winkler M.E."/>
        </authorList>
    </citation>
    <scope>NUCLEOTIDE SEQUENCE</scope>
</reference>
<protein>
    <submittedName>
        <fullName evidence="2">Uncharacterized protein</fullName>
    </submittedName>
</protein>
<evidence type="ECO:0000256" key="1">
    <source>
        <dbReference type="SAM" id="MobiDB-lite"/>
    </source>
</evidence>
<gene>
    <name evidence="2" type="ORF">METZ01_LOCUS270245</name>
</gene>
<feature type="region of interest" description="Disordered" evidence="1">
    <location>
        <begin position="1"/>
        <end position="34"/>
    </location>
</feature>
<name>A0A382K410_9ZZZZ</name>
<dbReference type="EMBL" id="UINC01077349">
    <property type="protein sequence ID" value="SVC17391.1"/>
    <property type="molecule type" value="Genomic_DNA"/>
</dbReference>
<sequence length="34" mass="3840">VEHQHDAHHDHGHHHHDHEPVNNAKLAASAIVIE</sequence>
<proteinExistence type="predicted"/>
<feature type="non-terminal residue" evidence="2">
    <location>
        <position position="1"/>
    </location>
</feature>
<dbReference type="AlphaFoldDB" id="A0A382K410"/>
<accession>A0A382K410</accession>
<evidence type="ECO:0000313" key="2">
    <source>
        <dbReference type="EMBL" id="SVC17391.1"/>
    </source>
</evidence>
<organism evidence="2">
    <name type="scientific">marine metagenome</name>
    <dbReference type="NCBI Taxonomy" id="408172"/>
    <lineage>
        <taxon>unclassified sequences</taxon>
        <taxon>metagenomes</taxon>
        <taxon>ecological metagenomes</taxon>
    </lineage>
</organism>